<feature type="region of interest" description="Disordered" evidence="1">
    <location>
        <begin position="1"/>
        <end position="20"/>
    </location>
</feature>
<evidence type="ECO:0000256" key="1">
    <source>
        <dbReference type="SAM" id="MobiDB-lite"/>
    </source>
</evidence>
<protein>
    <submittedName>
        <fullName evidence="3">Thioredoxin reductase (NADPH)</fullName>
    </submittedName>
</protein>
<dbReference type="OrthoDB" id="7362336at2"/>
<dbReference type="STRING" id="260086.SAMN05216207_100374"/>
<dbReference type="AlphaFoldDB" id="A0A1I4TYI6"/>
<name>A0A1I4TYI6_PSUAM</name>
<keyword evidence="4" id="KW-1185">Reference proteome</keyword>
<proteinExistence type="predicted"/>
<organism evidence="3 4">
    <name type="scientific">Pseudonocardia ammonioxydans</name>
    <dbReference type="NCBI Taxonomy" id="260086"/>
    <lineage>
        <taxon>Bacteria</taxon>
        <taxon>Bacillati</taxon>
        <taxon>Actinomycetota</taxon>
        <taxon>Actinomycetes</taxon>
        <taxon>Pseudonocardiales</taxon>
        <taxon>Pseudonocardiaceae</taxon>
        <taxon>Pseudonocardia</taxon>
    </lineage>
</organism>
<evidence type="ECO:0000259" key="2">
    <source>
        <dbReference type="Pfam" id="PF24696"/>
    </source>
</evidence>
<dbReference type="InterPro" id="IPR057767">
    <property type="entry name" value="UGSC-like_dom"/>
</dbReference>
<dbReference type="Proteomes" id="UP000199614">
    <property type="component" value="Unassembled WGS sequence"/>
</dbReference>
<accession>A0A1I4TYI6</accession>
<gene>
    <name evidence="3" type="ORF">SAMN05216207_100374</name>
</gene>
<reference evidence="3 4" key="1">
    <citation type="submission" date="2016-10" db="EMBL/GenBank/DDBJ databases">
        <authorList>
            <person name="de Groot N.N."/>
        </authorList>
    </citation>
    <scope>NUCLEOTIDE SEQUENCE [LARGE SCALE GENOMIC DNA]</scope>
    <source>
        <strain evidence="3 4">CGMCC 4.1877</strain>
    </source>
</reference>
<dbReference type="EMBL" id="FOUY01000003">
    <property type="protein sequence ID" value="SFM81641.1"/>
    <property type="molecule type" value="Genomic_DNA"/>
</dbReference>
<evidence type="ECO:0000313" key="3">
    <source>
        <dbReference type="EMBL" id="SFM81641.1"/>
    </source>
</evidence>
<dbReference type="Pfam" id="PF24696">
    <property type="entry name" value="UGSC"/>
    <property type="match status" value="1"/>
</dbReference>
<evidence type="ECO:0000313" key="4">
    <source>
        <dbReference type="Proteomes" id="UP000199614"/>
    </source>
</evidence>
<sequence length="92" mass="9413">MRIIDPTYGTPSEEASTAVAGDRPPAGTLCLFSNSKPGASDLLRGVGDQLGAERGILDVGFAAKPNAAAGADEDQLDHLAARYRMAVVAIGD</sequence>
<feature type="domain" description="UGSC-like" evidence="2">
    <location>
        <begin position="3"/>
        <end position="92"/>
    </location>
</feature>